<evidence type="ECO:0000313" key="15">
    <source>
        <dbReference type="EMBL" id="SNB66946.1"/>
    </source>
</evidence>
<reference evidence="15" key="1">
    <citation type="submission" date="2017-06" db="EMBL/GenBank/DDBJ databases">
        <authorList>
            <person name="Laurent S."/>
        </authorList>
    </citation>
    <scope>NUCLEOTIDE SEQUENCE</scope>
    <source>
        <strain evidence="15">Kingella_eburonensis</strain>
    </source>
</reference>
<dbReference type="InterPro" id="IPR008640">
    <property type="entry name" value="Adhesin_Head_dom"/>
</dbReference>
<evidence type="ECO:0000256" key="8">
    <source>
        <dbReference type="ARBA" id="ARBA00022927"/>
    </source>
</evidence>
<feature type="domain" description="Trimeric autotransporter adhesin YadA-like head" evidence="12">
    <location>
        <begin position="152"/>
        <end position="178"/>
    </location>
</feature>
<evidence type="ECO:0000259" key="11">
    <source>
        <dbReference type="Pfam" id="PF03895"/>
    </source>
</evidence>
<keyword evidence="5" id="KW-1134">Transmembrane beta strand</keyword>
<evidence type="ECO:0000256" key="4">
    <source>
        <dbReference type="ARBA" id="ARBA00022448"/>
    </source>
</evidence>
<evidence type="ECO:0000259" key="13">
    <source>
        <dbReference type="Pfam" id="PF05662"/>
    </source>
</evidence>
<feature type="domain" description="Trimeric autotransporter adhesin YadA-like stalk" evidence="13">
    <location>
        <begin position="1425"/>
        <end position="1465"/>
    </location>
</feature>
<keyword evidence="6" id="KW-0812">Transmembrane</keyword>
<dbReference type="Pfam" id="PF13018">
    <property type="entry name" value="ESPR"/>
    <property type="match status" value="1"/>
</dbReference>
<evidence type="ECO:0000256" key="9">
    <source>
        <dbReference type="ARBA" id="ARBA00023136"/>
    </source>
</evidence>
<dbReference type="Pfam" id="PF03895">
    <property type="entry name" value="YadA_anchor"/>
    <property type="match status" value="1"/>
</dbReference>
<dbReference type="OrthoDB" id="1632057at2"/>
<dbReference type="SUPFAM" id="SSF54523">
    <property type="entry name" value="Pili subunits"/>
    <property type="match status" value="1"/>
</dbReference>
<dbReference type="Pfam" id="PF05662">
    <property type="entry name" value="YadA_stalk"/>
    <property type="match status" value="9"/>
</dbReference>
<dbReference type="Gene3D" id="1.20.5.170">
    <property type="match status" value="3"/>
</dbReference>
<feature type="domain" description="Trimeric autotransporter adhesin YadA-like stalk" evidence="13">
    <location>
        <begin position="884"/>
        <end position="912"/>
    </location>
</feature>
<evidence type="ECO:0000256" key="2">
    <source>
        <dbReference type="ARBA" id="ARBA00004442"/>
    </source>
</evidence>
<dbReference type="InterPro" id="IPR024973">
    <property type="entry name" value="ESPR"/>
</dbReference>
<dbReference type="Gene3D" id="2.150.10.10">
    <property type="entry name" value="Serralysin-like metalloprotease, C-terminal"/>
    <property type="match status" value="4"/>
</dbReference>
<dbReference type="GO" id="GO:0015031">
    <property type="term" value="P:protein transport"/>
    <property type="evidence" value="ECO:0007669"/>
    <property type="project" value="UniProtKB-KW"/>
</dbReference>
<proteinExistence type="inferred from homology"/>
<feature type="domain" description="Trimeric autotransporter adhesin YadA-like head" evidence="12">
    <location>
        <begin position="1872"/>
        <end position="1896"/>
    </location>
</feature>
<evidence type="ECO:0000256" key="7">
    <source>
        <dbReference type="ARBA" id="ARBA00022729"/>
    </source>
</evidence>
<keyword evidence="4" id="KW-0813">Transport</keyword>
<feature type="domain" description="Trimeric autotransporter adhesin YadA-like head" evidence="12">
    <location>
        <begin position="308"/>
        <end position="334"/>
    </location>
</feature>
<evidence type="ECO:0000259" key="14">
    <source>
        <dbReference type="Pfam" id="PF13018"/>
    </source>
</evidence>
<keyword evidence="7" id="KW-0732">Signal</keyword>
<gene>
    <name evidence="15" type="ORF">KEBURONENSIS_01200</name>
</gene>
<dbReference type="InterPro" id="IPR037174">
    <property type="entry name" value="Trimeric_adhesin"/>
</dbReference>
<keyword evidence="16" id="KW-1185">Reference proteome</keyword>
<feature type="domain" description="Trimeric autotransporter adhesin YadA-like stalk" evidence="13">
    <location>
        <begin position="1678"/>
        <end position="1719"/>
    </location>
</feature>
<dbReference type="GO" id="GO:0009279">
    <property type="term" value="C:cell outer membrane"/>
    <property type="evidence" value="ECO:0007669"/>
    <property type="project" value="UniProtKB-SubCell"/>
</dbReference>
<dbReference type="GO" id="GO:0009986">
    <property type="term" value="C:cell surface"/>
    <property type="evidence" value="ECO:0007669"/>
    <property type="project" value="UniProtKB-SubCell"/>
</dbReference>
<dbReference type="InterPro" id="IPR005594">
    <property type="entry name" value="YadA_C"/>
</dbReference>
<evidence type="ECO:0000256" key="5">
    <source>
        <dbReference type="ARBA" id="ARBA00022452"/>
    </source>
</evidence>
<dbReference type="EMBL" id="FXUV02000020">
    <property type="protein sequence ID" value="SNB66946.1"/>
    <property type="molecule type" value="Genomic_DNA"/>
</dbReference>
<feature type="domain" description="Trimeric autotransporter adhesin YadA-like stalk" evidence="13">
    <location>
        <begin position="2010"/>
        <end position="2051"/>
    </location>
</feature>
<dbReference type="Gene3D" id="6.20.50.100">
    <property type="match status" value="3"/>
</dbReference>
<comment type="similarity">
    <text evidence="3">Belongs to the autotransporter-2 (AT-2) (TC 1.B.40) family.</text>
</comment>
<sequence length="2244" mass="226383">MNHTYKVVYNESTNTYVAVAEFEPSKGKSKSSKKAIAAAVALAAAQLVPLTAQAAVSIGSASGGSINTEAAKATVTGNGDAVAVGPSASAANTDVAVGSHAKATGTDNIAIGNNSTASSPSIGNSDYGIIAIGNQSHGSASETIAIGQWACATASQAVALGAKTQATGEQSVALGGNAISSGAAALAFGGDDLDKASKVGRSANGVANTTGSEINKGAVNTEFKKISGQDLVKKVDNKTSTNNTEAQYMPTNAYGAASIAIGIQARSGDLATAFGTQSFATGLASTALGVASNASGNGSIAIGPGTDAIGEQSIGMGANATSNNSHSIAIGTNATTSGNQSISVGYANNVSGNNSGAFGDASRITGFGAYAVGNNVTVSGNNTMVLGNNITAATNGSVVLGNSSSGSMSVKTCSSANVSGITYGNFTGNVTDTGKYVSVGANASDARKIVNVAAGNIAADSTEAINGSQLYLTQDIIANVANSTAKALSPNSTYGANGSIKPNITVNNGSGPVSCISNVEEAIKTAGWQLKASGVTVDNINAGDVVDFTSNDGTVKVTGTNASTKTIDLSVSTTTLSKNANGTIKGTTEPNKLVNASTVADAINNASWNVTSGTEDKGSQNGLSKSEQVKPGEEVKFLAGDNLVIKQSGKNFTYSLNNNISLSDTGSFTISNGNAGKSVVLNKHGLNNGNNTITNVANGTNGTDAVNVSQLNATKTVVTKGKNTEVTSSTNSDGATVYTVSATVDPVTVTNTTLSTKADGTTTYEDGKGGNLVNASTVANAINNASWNVTSGVADNGSRDGSGSSEQVKPGEEVKFLAGNNLVIKQSGQNFTYSLSNNVSLTNSGSFTVGNTTVKDGDITISNGKAGKPVVLNKDGLNNGNNTITNVANGTNGTDAVNVNQLNATKTFVKGGDGVKVFSSTNANGSTVYTVGANTTSLTHNTNGTVNVPSNNGTNLVNASTVANAINNASWNVTSGVEGTGSQDGASSSEQVKPGEEVKFLAGDNLVIKQSGQNFTYSLNNNISLSNTGSFTVGNTTVKDGSITISNGTAGSPVVLNKHGLNNGGNTITNVANGTNGTDAVNVNQLNATKTFVKGGDGVKVFSSTNANGSTVYTVGANTTSLTHNTNGTVNVPSNNGTNLVNASTVANAINNASWNVTSGVEGTGSQDGASSSEQVKPGEEVKFLAGDNLVIKQSGQNFTYSLNNNISLSNTGSFTISNGNADRSVVLNKHGLNNGGNTITNVANGTNGTDAVNVSQLNATKTFVNQTDGIRVNSSTNANGATVYTVGANTTSLTHNTNGTVAVPSNNGTNLVNASTVANAINNASWNVTSGVTGTGSQDGSSSSEQVKPGEEVKFLAGNNLVIKQSGQNFTYSLSNNISLSNTGSFTVGNTTVKDGNITIANSTADGSNVTLNQRGLNNGNNTITNVAKGNISENSTDAINGSQLYSLGNSTATIFGGNTRYNATLGRIEGFRLNTTYANGNTYGAPATNIGDAITNLNKYVNEGWKVGNTTGVVETITPTEQVNFVNSSTLAANVIPNAQGGVNVSFDVLSGNVTVNPNGTTSATKPGIATITNVTEAINKSGWNITTNNNAKTSELINPGKTVSINQGSNIEVKQNGSNITIATAQNVSFNNVHANNSISIGNSTTGNVTLTTKTNSNGTTSLHLGNNTGGPVGISNVKNGDVSENSTDAVNGSQLYQIYKVVGGNNQNVSTTNTTIVNPNGTTSNVTIATSANYTMKTYNVKDQTEFVTNDVIQAIGRMNEEGIKFFHTNDENVNKSIIQANNSVDSSAAGAYSTALGARAKANGNQSLAMGSALGINVTTLANGTKVYSSVQDTVAGGESSIAMGTGINVTAAATQAIGIGYANNVSGAQSIAVGQNATVTGTQSIAIGYGNRVTGSHSGAFGDPTVVTGNSSYSIGNHNKLATDSTYALGSNITNTTTNSVFLGDNSRSFAQANSNLNASTGAHVALNTNTSAYTYNNLNSTQVKGVDNVVGVVSVGSDNATRQIQGVAAGVVSENSTDAINGSQLYNSLKEFNAAVVNSTVKISTNGNNPSPAINGVINFNNGNGTVVEKNGSNITINTPTTYVNKDGTKSQNATNQVNFIGAPVIDKNGNVVKDQNGNVIYNDVRLQKVAPGIQDNDAVNVGQLKQVANNLNNRINQVADDSDAGVASAMATAGLPQAFLPGKSMAAVAGSTYRGKQGYAVGFSAISDGGNWIVKGTASGNSKGYFGATVGAGYQW</sequence>
<dbReference type="CDD" id="cd12820">
    <property type="entry name" value="LbR_YadA-like"/>
    <property type="match status" value="2"/>
</dbReference>
<feature type="domain" description="Trimeric autotransporter adhesin YadA-like head" evidence="12">
    <location>
        <begin position="280"/>
        <end position="305"/>
    </location>
</feature>
<feature type="domain" description="ESPR" evidence="14">
    <location>
        <begin position="1"/>
        <end position="48"/>
    </location>
</feature>
<evidence type="ECO:0000256" key="6">
    <source>
        <dbReference type="ARBA" id="ARBA00022692"/>
    </source>
</evidence>
<dbReference type="InterPro" id="IPR045584">
    <property type="entry name" value="Pilin-like"/>
</dbReference>
<dbReference type="InterPro" id="IPR008635">
    <property type="entry name" value="Coiled_stalk_dom"/>
</dbReference>
<feature type="domain" description="Trimeric autotransporter adhesin YadA-like stalk" evidence="13">
    <location>
        <begin position="2137"/>
        <end position="2172"/>
    </location>
</feature>
<comment type="subcellular location">
    <subcellularLocation>
        <location evidence="2">Cell outer membrane</location>
    </subcellularLocation>
    <subcellularLocation>
        <location evidence="1">Cell surface</location>
    </subcellularLocation>
</comment>
<protein>
    <submittedName>
        <fullName evidence="15">Haemagglutinin</fullName>
    </submittedName>
</protein>
<accession>A0A238TD55</accession>
<dbReference type="Pfam" id="PF05658">
    <property type="entry name" value="YadA_head"/>
    <property type="match status" value="6"/>
</dbReference>
<feature type="domain" description="Trimeric autotransporter adhesin YadA-like head" evidence="12">
    <location>
        <begin position="95"/>
        <end position="115"/>
    </location>
</feature>
<evidence type="ECO:0000256" key="3">
    <source>
        <dbReference type="ARBA" id="ARBA00005848"/>
    </source>
</evidence>
<keyword evidence="9" id="KW-0472">Membrane</keyword>
<feature type="domain" description="Trimeric autotransporter adhesin YadA-like stalk" evidence="13">
    <location>
        <begin position="448"/>
        <end position="490"/>
    </location>
</feature>
<evidence type="ECO:0000256" key="10">
    <source>
        <dbReference type="ARBA" id="ARBA00023237"/>
    </source>
</evidence>
<dbReference type="SUPFAM" id="SSF101967">
    <property type="entry name" value="Adhesin YadA, collagen-binding domain"/>
    <property type="match status" value="7"/>
</dbReference>
<dbReference type="STRING" id="1522312.GCA_900177895_02282"/>
<feature type="domain" description="Trimeric autotransporter adhesin YadA-like stalk" evidence="13">
    <location>
        <begin position="1240"/>
        <end position="1280"/>
    </location>
</feature>
<comment type="caution">
    <text evidence="15">The sequence shown here is derived from an EMBL/GenBank/DDBJ whole genome shotgun (WGS) entry which is preliminary data.</text>
</comment>
<organism evidence="15 16">
    <name type="scientific">Kingella negevensis</name>
    <dbReference type="NCBI Taxonomy" id="1522312"/>
    <lineage>
        <taxon>Bacteria</taxon>
        <taxon>Pseudomonadati</taxon>
        <taxon>Pseudomonadota</taxon>
        <taxon>Betaproteobacteria</taxon>
        <taxon>Neisseriales</taxon>
        <taxon>Neisseriaceae</taxon>
        <taxon>Kingella</taxon>
    </lineage>
</organism>
<dbReference type="InterPro" id="IPR011049">
    <property type="entry name" value="Serralysin-like_metalloprot_C"/>
</dbReference>
<keyword evidence="10" id="KW-0998">Cell outer membrane</keyword>
<dbReference type="Gene3D" id="6.10.250.2040">
    <property type="match status" value="1"/>
</dbReference>
<keyword evidence="8" id="KW-0653">Protein transport</keyword>
<dbReference type="RefSeq" id="WP_096226450.1">
    <property type="nucleotide sequence ID" value="NZ_FXUV02000020.1"/>
</dbReference>
<dbReference type="SUPFAM" id="SSF101999">
    <property type="entry name" value="Trimeric adhesin"/>
    <property type="match status" value="1"/>
</dbReference>
<evidence type="ECO:0000259" key="12">
    <source>
        <dbReference type="Pfam" id="PF05658"/>
    </source>
</evidence>
<feature type="domain" description="Trimeric autotransporter adhesin YadA-like stalk" evidence="13">
    <location>
        <begin position="1068"/>
        <end position="1096"/>
    </location>
</feature>
<dbReference type="Proteomes" id="UP000215450">
    <property type="component" value="Unassembled WGS sequence"/>
</dbReference>
<evidence type="ECO:0000313" key="16">
    <source>
        <dbReference type="Proteomes" id="UP000215450"/>
    </source>
</evidence>
<evidence type="ECO:0000256" key="1">
    <source>
        <dbReference type="ARBA" id="ARBA00004241"/>
    </source>
</evidence>
<feature type="domain" description="Trimeric autotransporter adhesin YadA-like head" evidence="12">
    <location>
        <begin position="1793"/>
        <end position="1817"/>
    </location>
</feature>
<feature type="domain" description="Trimeric autotransporter adhesin YadA-like C-terminal membrane anchor" evidence="11">
    <location>
        <begin position="2184"/>
        <end position="2244"/>
    </location>
</feature>
<dbReference type="Gene3D" id="3.90.1780.10">
    <property type="entry name" value="Trimeric adhesin"/>
    <property type="match status" value="4"/>
</dbReference>
<name>A0A238TD55_9NEIS</name>
<dbReference type="Gene3D" id="3.30.1300.30">
    <property type="entry name" value="GSPII I/J protein-like"/>
    <property type="match status" value="1"/>
</dbReference>
<feature type="domain" description="Trimeric autotransporter adhesin YadA-like stalk" evidence="13">
    <location>
        <begin position="693"/>
        <end position="731"/>
    </location>
</feature>